<comment type="caution">
    <text evidence="3">The sequence shown here is derived from an EMBL/GenBank/DDBJ whole genome shotgun (WGS) entry which is preliminary data.</text>
</comment>
<gene>
    <name evidence="3" type="ORF">NUM_32440</name>
</gene>
<feature type="domain" description="STAS" evidence="2">
    <location>
        <begin position="36"/>
        <end position="136"/>
    </location>
</feature>
<evidence type="ECO:0000256" key="1">
    <source>
        <dbReference type="SAM" id="MobiDB-lite"/>
    </source>
</evidence>
<evidence type="ECO:0000259" key="2">
    <source>
        <dbReference type="PROSITE" id="PS50801"/>
    </source>
</evidence>
<sequence>MAADETSSGPGARPASPGSSTQDTDGLRCEVIDGVGFDLVRLTGSIDEADDRQVRRVVSAVLMAHPRVVVDCSRLHTSSPAALALLCHAYERAGGWPVSRLCLYGLDDEQARWCEETVLAERVPVADSMRDAVAALDEPPRVLRRSATLVPGPRLARDARSLVESCGHDWQLPRWVRTPAALSASELVNGAAEAGAVEVRVLVERRPHQLGLTVLAHRDRGGQLGALTEITLDAFADTWSTESTRYGRRTSATFVVE</sequence>
<dbReference type="EMBL" id="BOPO01000055">
    <property type="protein sequence ID" value="GIL27990.1"/>
    <property type="molecule type" value="Genomic_DNA"/>
</dbReference>
<dbReference type="PROSITE" id="PS50801">
    <property type="entry name" value="STAS"/>
    <property type="match status" value="1"/>
</dbReference>
<protein>
    <recommendedName>
        <fullName evidence="2">STAS domain-containing protein</fullName>
    </recommendedName>
</protein>
<dbReference type="Pfam" id="PF13466">
    <property type="entry name" value="STAS_2"/>
    <property type="match status" value="1"/>
</dbReference>
<keyword evidence="4" id="KW-1185">Reference proteome</keyword>
<reference evidence="4" key="1">
    <citation type="journal article" date="2021" name="Int. J. Syst. Evol. Microbiol.">
        <title>Actinocatenispora comari sp. nov., an endophytic actinomycete isolated from aerial parts of Comarum salesowianum.</title>
        <authorList>
            <person name="Oyunbileg N."/>
            <person name="Iizaka Y."/>
            <person name="Hamada M."/>
            <person name="Davaapurev B.O."/>
            <person name="Fukumoto A."/>
            <person name="Tsetseg B."/>
            <person name="Kato F."/>
            <person name="Tamura T."/>
            <person name="Batkhuu J."/>
            <person name="Anzai Y."/>
        </authorList>
    </citation>
    <scope>NUCLEOTIDE SEQUENCE [LARGE SCALE GENOMIC DNA]</scope>
    <source>
        <strain evidence="4">NUM-2625</strain>
    </source>
</reference>
<organism evidence="3 4">
    <name type="scientific">Actinocatenispora comari</name>
    <dbReference type="NCBI Taxonomy" id="2807577"/>
    <lineage>
        <taxon>Bacteria</taxon>
        <taxon>Bacillati</taxon>
        <taxon>Actinomycetota</taxon>
        <taxon>Actinomycetes</taxon>
        <taxon>Micromonosporales</taxon>
        <taxon>Micromonosporaceae</taxon>
        <taxon>Actinocatenispora</taxon>
    </lineage>
</organism>
<dbReference type="InterPro" id="IPR058548">
    <property type="entry name" value="MlaB-like_STAS"/>
</dbReference>
<dbReference type="InterPro" id="IPR002645">
    <property type="entry name" value="STAS_dom"/>
</dbReference>
<name>A0A8J4AC59_9ACTN</name>
<feature type="region of interest" description="Disordered" evidence="1">
    <location>
        <begin position="1"/>
        <end position="26"/>
    </location>
</feature>
<dbReference type="AlphaFoldDB" id="A0A8J4AC59"/>
<dbReference type="Gene3D" id="3.30.750.24">
    <property type="entry name" value="STAS domain"/>
    <property type="match status" value="1"/>
</dbReference>
<dbReference type="SUPFAM" id="SSF52091">
    <property type="entry name" value="SpoIIaa-like"/>
    <property type="match status" value="1"/>
</dbReference>
<proteinExistence type="predicted"/>
<evidence type="ECO:0000313" key="3">
    <source>
        <dbReference type="EMBL" id="GIL27990.1"/>
    </source>
</evidence>
<dbReference type="Proteomes" id="UP000614996">
    <property type="component" value="Unassembled WGS sequence"/>
</dbReference>
<dbReference type="InterPro" id="IPR036513">
    <property type="entry name" value="STAS_dom_sf"/>
</dbReference>
<evidence type="ECO:0000313" key="4">
    <source>
        <dbReference type="Proteomes" id="UP000614996"/>
    </source>
</evidence>
<dbReference type="RefSeq" id="WP_207125724.1">
    <property type="nucleotide sequence ID" value="NZ_BOPO01000055.1"/>
</dbReference>
<accession>A0A8J4AC59</accession>